<name>A0A0R3PIN5_ANGCS</name>
<gene>
    <name evidence="1" type="ORF">ACOC_LOCUS4213</name>
</gene>
<dbReference type="AlphaFoldDB" id="A0A0R3PIN5"/>
<proteinExistence type="predicted"/>
<reference evidence="3" key="1">
    <citation type="submission" date="2017-02" db="UniProtKB">
        <authorList>
            <consortium name="WormBaseParasite"/>
        </authorList>
    </citation>
    <scope>IDENTIFICATION</scope>
</reference>
<evidence type="ECO:0000313" key="3">
    <source>
        <dbReference type="WBParaSite" id="ACOC_0000421201-mRNA-1"/>
    </source>
</evidence>
<evidence type="ECO:0000313" key="1">
    <source>
        <dbReference type="EMBL" id="VDM55798.1"/>
    </source>
</evidence>
<accession>A0A0R3PIN5</accession>
<protein>
    <submittedName>
        <fullName evidence="3">Reverse transcriptase domain-containing protein</fullName>
    </submittedName>
</protein>
<reference evidence="1 2" key="2">
    <citation type="submission" date="2018-11" db="EMBL/GenBank/DDBJ databases">
        <authorList>
            <consortium name="Pathogen Informatics"/>
        </authorList>
    </citation>
    <scope>NUCLEOTIDE SEQUENCE [LARGE SCALE GENOMIC DNA]</scope>
    <source>
        <strain evidence="1 2">Costa Rica</strain>
    </source>
</reference>
<dbReference type="OMA" id="CHAAEAW"/>
<evidence type="ECO:0000313" key="2">
    <source>
        <dbReference type="Proteomes" id="UP000267027"/>
    </source>
</evidence>
<keyword evidence="2" id="KW-1185">Reference proteome</keyword>
<dbReference type="EMBL" id="UYYA01003809">
    <property type="protein sequence ID" value="VDM55798.1"/>
    <property type="molecule type" value="Genomic_DNA"/>
</dbReference>
<dbReference type="Proteomes" id="UP000267027">
    <property type="component" value="Unassembled WGS sequence"/>
</dbReference>
<dbReference type="WBParaSite" id="ACOC_0000421201-mRNA-1">
    <property type="protein sequence ID" value="ACOC_0000421201-mRNA-1"/>
    <property type="gene ID" value="ACOC_0000421201"/>
</dbReference>
<sequence length="107" mass="12269">MESNMKEELDRRRRAAWVTFGSLKEATDQLKDPKIRAHVFNSTVLSTLCHAAEAWVDTSITSRMLRTTHRALERCLLKHNRHSQYPAGMQSSDLRNLPYLRDPGGCS</sequence>
<dbReference type="OrthoDB" id="5842672at2759"/>
<organism evidence="3">
    <name type="scientific">Angiostrongylus costaricensis</name>
    <name type="common">Nematode worm</name>
    <dbReference type="NCBI Taxonomy" id="334426"/>
    <lineage>
        <taxon>Eukaryota</taxon>
        <taxon>Metazoa</taxon>
        <taxon>Ecdysozoa</taxon>
        <taxon>Nematoda</taxon>
        <taxon>Chromadorea</taxon>
        <taxon>Rhabditida</taxon>
        <taxon>Rhabditina</taxon>
        <taxon>Rhabditomorpha</taxon>
        <taxon>Strongyloidea</taxon>
        <taxon>Metastrongylidae</taxon>
        <taxon>Angiostrongylus</taxon>
    </lineage>
</organism>